<evidence type="ECO:0000313" key="2">
    <source>
        <dbReference type="EMBL" id="ARN84190.1"/>
    </source>
</evidence>
<evidence type="ECO:0000313" key="3">
    <source>
        <dbReference type="Proteomes" id="UP000237351"/>
    </source>
</evidence>
<name>A0A1W6N2T8_9PROT</name>
<dbReference type="STRING" id="1414854.GQ61_01245"/>
<dbReference type="EMBL" id="CP008743">
    <property type="protein sequence ID" value="ARN84190.1"/>
    <property type="molecule type" value="Genomic_DNA"/>
</dbReference>
<organism evidence="2 3">
    <name type="scientific">Candidatus Nucleicultrix amoebiphila FS5</name>
    <dbReference type="NCBI Taxonomy" id="1414854"/>
    <lineage>
        <taxon>Bacteria</taxon>
        <taxon>Pseudomonadati</taxon>
        <taxon>Pseudomonadota</taxon>
        <taxon>Alphaproteobacteria</taxon>
        <taxon>Holosporales</taxon>
        <taxon>Candidatus Nucleicultricaceae</taxon>
        <taxon>Candidatus Nucleicultrix</taxon>
    </lineage>
</organism>
<dbReference type="KEGG" id="naf:GQ61_01245"/>
<dbReference type="AlphaFoldDB" id="A0A1W6N2T8"/>
<keyword evidence="2" id="KW-0449">Lipoprotein</keyword>
<keyword evidence="3" id="KW-1185">Reference proteome</keyword>
<dbReference type="Proteomes" id="UP000237351">
    <property type="component" value="Chromosome"/>
</dbReference>
<feature type="domain" description="DUF4266" evidence="1">
    <location>
        <begin position="21"/>
        <end position="69"/>
    </location>
</feature>
<dbReference type="OrthoDB" id="5574393at2"/>
<sequence>MSFVILGLLSVIFLQACTNIEPWERNYMAESHMLLDPYPLDSILSDHIYFSREGTSGGYGLGGGGCGCN</sequence>
<reference evidence="2 3" key="1">
    <citation type="submission" date="2014-06" db="EMBL/GenBank/DDBJ databases">
        <title>The genome of the endonuclear symbiont Nucleicultrix amoebiphila.</title>
        <authorList>
            <person name="Schulz F."/>
            <person name="Horn M."/>
        </authorList>
    </citation>
    <scope>NUCLEOTIDE SEQUENCE [LARGE SCALE GENOMIC DNA]</scope>
    <source>
        <strain evidence="2 3">FS5</strain>
    </source>
</reference>
<gene>
    <name evidence="2" type="ORF">GQ61_01245</name>
</gene>
<evidence type="ECO:0000259" key="1">
    <source>
        <dbReference type="Pfam" id="PF14086"/>
    </source>
</evidence>
<proteinExistence type="predicted"/>
<accession>A0A1W6N2T8</accession>
<dbReference type="Pfam" id="PF14086">
    <property type="entry name" value="DUF4266"/>
    <property type="match status" value="1"/>
</dbReference>
<protein>
    <submittedName>
        <fullName evidence="2">Lipoprotein</fullName>
    </submittedName>
</protein>
<dbReference type="InterPro" id="IPR025362">
    <property type="entry name" value="DUF4266"/>
</dbReference>